<gene>
    <name evidence="1" type="ORF">AMD01_18145</name>
</gene>
<dbReference type="AlphaFoldDB" id="A0A0M0KWQ9"/>
<dbReference type="EMBL" id="LILC01000023">
    <property type="protein sequence ID" value="KOO43042.1"/>
    <property type="molecule type" value="Genomic_DNA"/>
</dbReference>
<name>A0A0M0KWQ9_9BACI</name>
<organism evidence="1 2">
    <name type="scientific">Priestia koreensis</name>
    <dbReference type="NCBI Taxonomy" id="284581"/>
    <lineage>
        <taxon>Bacteria</taxon>
        <taxon>Bacillati</taxon>
        <taxon>Bacillota</taxon>
        <taxon>Bacilli</taxon>
        <taxon>Bacillales</taxon>
        <taxon>Bacillaceae</taxon>
        <taxon>Priestia</taxon>
    </lineage>
</organism>
<dbReference type="RefSeq" id="WP_053402852.1">
    <property type="nucleotide sequence ID" value="NZ_CP061868.1"/>
</dbReference>
<evidence type="ECO:0000313" key="1">
    <source>
        <dbReference type="EMBL" id="KOO43042.1"/>
    </source>
</evidence>
<sequence length="138" mass="16057">MPRARINEMKYHGYERLYLLELKESNSKVWAYGLEHDNYVESGFEIMEKTIEKECDFSIEWVNKIKVASFDDDEIIQGKLGSSHTVCNVTISKVIDLDLFEFFSERLGTVVVELENDVDFLEVESKVSFTGNLRVDFI</sequence>
<dbReference type="Proteomes" id="UP000037558">
    <property type="component" value="Unassembled WGS sequence"/>
</dbReference>
<comment type="caution">
    <text evidence="1">The sequence shown here is derived from an EMBL/GenBank/DDBJ whole genome shotgun (WGS) entry which is preliminary data.</text>
</comment>
<proteinExistence type="predicted"/>
<evidence type="ECO:0000313" key="2">
    <source>
        <dbReference type="Proteomes" id="UP000037558"/>
    </source>
</evidence>
<dbReference type="OrthoDB" id="2966252at2"/>
<keyword evidence="2" id="KW-1185">Reference proteome</keyword>
<reference evidence="2" key="1">
    <citation type="submission" date="2015-08" db="EMBL/GenBank/DDBJ databases">
        <title>Fjat-14210 dsm16467.</title>
        <authorList>
            <person name="Liu B."/>
            <person name="Wang J."/>
            <person name="Zhu Y."/>
            <person name="Liu G."/>
            <person name="Chen Q."/>
            <person name="Chen Z."/>
            <person name="Lan J."/>
            <person name="Che J."/>
            <person name="Ge C."/>
            <person name="Shi H."/>
            <person name="Pan Z."/>
            <person name="Liu X."/>
        </authorList>
    </citation>
    <scope>NUCLEOTIDE SEQUENCE [LARGE SCALE GENOMIC DNA]</scope>
    <source>
        <strain evidence="2">DSM 16467</strain>
    </source>
</reference>
<protein>
    <submittedName>
        <fullName evidence="1">Uncharacterized protein</fullName>
    </submittedName>
</protein>
<dbReference type="PATRIC" id="fig|284581.3.peg.3142"/>
<accession>A0A0M0KWQ9</accession>